<sequence>MSTASPEALWMTFLAGDEVAFTSLYRAFYRDLFKYGCRLLHDDDQAQNLIHELFLDLWDKRAQLSSVHSVRAYLLVAYRHRILRFLDTARRYPLKSLNEVTALPQLGFTFSPEDFLIDEEHDQAKKERLVQAINQLTDRQREIIYLRYYRDLSLPEIAEALSINYQSVANHLQRAFAVLRQDKALRIALELSSLALPLLWWFLH</sequence>
<reference evidence="7 8" key="1">
    <citation type="submission" date="2016-10" db="EMBL/GenBank/DDBJ databases">
        <authorList>
            <person name="de Groot N.N."/>
        </authorList>
    </citation>
    <scope>NUCLEOTIDE SEQUENCE [LARGE SCALE GENOMIC DNA]</scope>
    <source>
        <strain evidence="7 8">DSM 25186</strain>
    </source>
</reference>
<dbReference type="InterPro" id="IPR013324">
    <property type="entry name" value="RNA_pol_sigma_r3/r4-like"/>
</dbReference>
<dbReference type="GO" id="GO:0016987">
    <property type="term" value="F:sigma factor activity"/>
    <property type="evidence" value="ECO:0007669"/>
    <property type="project" value="UniProtKB-KW"/>
</dbReference>
<dbReference type="AlphaFoldDB" id="A0A1G9KYM6"/>
<organism evidence="7 8">
    <name type="scientific">Catalinimonas alkaloidigena</name>
    <dbReference type="NCBI Taxonomy" id="1075417"/>
    <lineage>
        <taxon>Bacteria</taxon>
        <taxon>Pseudomonadati</taxon>
        <taxon>Bacteroidota</taxon>
        <taxon>Cytophagia</taxon>
        <taxon>Cytophagales</taxon>
        <taxon>Catalimonadaceae</taxon>
        <taxon>Catalinimonas</taxon>
    </lineage>
</organism>
<dbReference type="InterPro" id="IPR036388">
    <property type="entry name" value="WH-like_DNA-bd_sf"/>
</dbReference>
<keyword evidence="2" id="KW-0805">Transcription regulation</keyword>
<dbReference type="InterPro" id="IPR013325">
    <property type="entry name" value="RNA_pol_sigma_r2"/>
</dbReference>
<dbReference type="Proteomes" id="UP000198510">
    <property type="component" value="Unassembled WGS sequence"/>
</dbReference>
<feature type="domain" description="RNA polymerase sigma-70 region 2" evidence="5">
    <location>
        <begin position="24"/>
        <end position="91"/>
    </location>
</feature>
<dbReference type="STRING" id="1075417.SAMN05421823_106287"/>
<dbReference type="InterPro" id="IPR007627">
    <property type="entry name" value="RNA_pol_sigma70_r2"/>
</dbReference>
<evidence type="ECO:0000259" key="5">
    <source>
        <dbReference type="Pfam" id="PF04542"/>
    </source>
</evidence>
<dbReference type="PANTHER" id="PTHR43133:SF46">
    <property type="entry name" value="RNA POLYMERASE SIGMA-70 FACTOR ECF SUBFAMILY"/>
    <property type="match status" value="1"/>
</dbReference>
<gene>
    <name evidence="7" type="ORF">SAMN05421823_106287</name>
</gene>
<dbReference type="SUPFAM" id="SSF88946">
    <property type="entry name" value="Sigma2 domain of RNA polymerase sigma factors"/>
    <property type="match status" value="1"/>
</dbReference>
<name>A0A1G9KYM6_9BACT</name>
<dbReference type="InterPro" id="IPR013249">
    <property type="entry name" value="RNA_pol_sigma70_r4_t2"/>
</dbReference>
<dbReference type="InterPro" id="IPR039425">
    <property type="entry name" value="RNA_pol_sigma-70-like"/>
</dbReference>
<proteinExistence type="inferred from homology"/>
<keyword evidence="3" id="KW-0731">Sigma factor</keyword>
<keyword evidence="4" id="KW-0804">Transcription</keyword>
<evidence type="ECO:0000313" key="7">
    <source>
        <dbReference type="EMBL" id="SDL54696.1"/>
    </source>
</evidence>
<dbReference type="Gene3D" id="1.10.1740.10">
    <property type="match status" value="1"/>
</dbReference>
<protein>
    <submittedName>
        <fullName evidence="7">RNA polymerase sigma factor, sigma-70 family</fullName>
    </submittedName>
</protein>
<dbReference type="RefSeq" id="WP_143017343.1">
    <property type="nucleotide sequence ID" value="NZ_FNFO01000006.1"/>
</dbReference>
<dbReference type="Pfam" id="PF08281">
    <property type="entry name" value="Sigma70_r4_2"/>
    <property type="match status" value="1"/>
</dbReference>
<evidence type="ECO:0000259" key="6">
    <source>
        <dbReference type="Pfam" id="PF08281"/>
    </source>
</evidence>
<evidence type="ECO:0000256" key="1">
    <source>
        <dbReference type="ARBA" id="ARBA00010641"/>
    </source>
</evidence>
<dbReference type="Pfam" id="PF04542">
    <property type="entry name" value="Sigma70_r2"/>
    <property type="match status" value="1"/>
</dbReference>
<dbReference type="SUPFAM" id="SSF88659">
    <property type="entry name" value="Sigma3 and sigma4 domains of RNA polymerase sigma factors"/>
    <property type="match status" value="1"/>
</dbReference>
<dbReference type="EMBL" id="FNFO01000006">
    <property type="protein sequence ID" value="SDL54696.1"/>
    <property type="molecule type" value="Genomic_DNA"/>
</dbReference>
<dbReference type="GO" id="GO:0006352">
    <property type="term" value="P:DNA-templated transcription initiation"/>
    <property type="evidence" value="ECO:0007669"/>
    <property type="project" value="InterPro"/>
</dbReference>
<dbReference type="GO" id="GO:0003677">
    <property type="term" value="F:DNA binding"/>
    <property type="evidence" value="ECO:0007669"/>
    <property type="project" value="InterPro"/>
</dbReference>
<feature type="domain" description="RNA polymerase sigma factor 70 region 4 type 2" evidence="6">
    <location>
        <begin position="127"/>
        <end position="176"/>
    </location>
</feature>
<comment type="similarity">
    <text evidence="1">Belongs to the sigma-70 factor family. ECF subfamily.</text>
</comment>
<accession>A0A1G9KYM6</accession>
<dbReference type="PANTHER" id="PTHR43133">
    <property type="entry name" value="RNA POLYMERASE ECF-TYPE SIGMA FACTO"/>
    <property type="match status" value="1"/>
</dbReference>
<evidence type="ECO:0000256" key="3">
    <source>
        <dbReference type="ARBA" id="ARBA00023082"/>
    </source>
</evidence>
<dbReference type="InterPro" id="IPR014284">
    <property type="entry name" value="RNA_pol_sigma-70_dom"/>
</dbReference>
<dbReference type="Gene3D" id="1.10.10.10">
    <property type="entry name" value="Winged helix-like DNA-binding domain superfamily/Winged helix DNA-binding domain"/>
    <property type="match status" value="1"/>
</dbReference>
<keyword evidence="8" id="KW-1185">Reference proteome</keyword>
<dbReference type="CDD" id="cd06171">
    <property type="entry name" value="Sigma70_r4"/>
    <property type="match status" value="1"/>
</dbReference>
<dbReference type="OrthoDB" id="9150024at2"/>
<evidence type="ECO:0000256" key="2">
    <source>
        <dbReference type="ARBA" id="ARBA00023015"/>
    </source>
</evidence>
<evidence type="ECO:0000256" key="4">
    <source>
        <dbReference type="ARBA" id="ARBA00023163"/>
    </source>
</evidence>
<dbReference type="NCBIfam" id="TIGR02937">
    <property type="entry name" value="sigma70-ECF"/>
    <property type="match status" value="1"/>
</dbReference>
<evidence type="ECO:0000313" key="8">
    <source>
        <dbReference type="Proteomes" id="UP000198510"/>
    </source>
</evidence>